<keyword evidence="2" id="KW-1185">Reference proteome</keyword>
<name>A0ACB5S148_9PEZI</name>
<dbReference type="Proteomes" id="UP001165186">
    <property type="component" value="Unassembled WGS sequence"/>
</dbReference>
<reference evidence="1" key="1">
    <citation type="submission" date="2024-09" db="EMBL/GenBank/DDBJ databases">
        <title>Draft Genome Sequences of Neofusicoccum parvum.</title>
        <authorList>
            <person name="Ashida A."/>
            <person name="Camagna M."/>
            <person name="Tanaka A."/>
            <person name="Takemoto D."/>
        </authorList>
    </citation>
    <scope>NUCLEOTIDE SEQUENCE</scope>
    <source>
        <strain evidence="1">PPO83</strain>
    </source>
</reference>
<dbReference type="EMBL" id="BSXG01000028">
    <property type="protein sequence ID" value="GME26488.1"/>
    <property type="molecule type" value="Genomic_DNA"/>
</dbReference>
<comment type="caution">
    <text evidence="1">The sequence shown here is derived from an EMBL/GenBank/DDBJ whole genome shotgun (WGS) entry which is preliminary data.</text>
</comment>
<proteinExistence type="predicted"/>
<evidence type="ECO:0000313" key="1">
    <source>
        <dbReference type="EMBL" id="GME26488.1"/>
    </source>
</evidence>
<gene>
    <name evidence="1" type="primary">g8848</name>
    <name evidence="1" type="ORF">NpPPO83_00008848</name>
</gene>
<sequence>MPVIPGDPAAPATKRISVTTFFLVQKTVPKGPVSSKPLPGGYGAPFNPFGLPQPRWPVPIPRPSTFSIAAALSGGNENRGASTPVPKEADFAENDVETPTEPAAVETSADALSGSDSEEDHPPKKRVRITSPAAPQDRPTGTPRVAIAPMSSTMTVQTASTSAPKRTASTSPSPAPSPKKARPPQQLRRKVDTRSARQKRQDATVPTGKRAFHRTVDAAVAANPFPAAPPPKPPTPPQASSSGAAAASSSAAAAMPTSPGLYGGGSTVKYEDDFTTALKKEVMFRRANMEIDPPAEDFLD</sequence>
<organism evidence="1 2">
    <name type="scientific">Neofusicoccum parvum</name>
    <dbReference type="NCBI Taxonomy" id="310453"/>
    <lineage>
        <taxon>Eukaryota</taxon>
        <taxon>Fungi</taxon>
        <taxon>Dikarya</taxon>
        <taxon>Ascomycota</taxon>
        <taxon>Pezizomycotina</taxon>
        <taxon>Dothideomycetes</taxon>
        <taxon>Dothideomycetes incertae sedis</taxon>
        <taxon>Botryosphaeriales</taxon>
        <taxon>Botryosphaeriaceae</taxon>
        <taxon>Neofusicoccum</taxon>
    </lineage>
</organism>
<evidence type="ECO:0000313" key="2">
    <source>
        <dbReference type="Proteomes" id="UP001165186"/>
    </source>
</evidence>
<protein>
    <submittedName>
        <fullName evidence="1">Uncharacterized protein</fullName>
    </submittedName>
</protein>
<accession>A0ACB5S148</accession>